<keyword evidence="1" id="KW-0808">Transferase</keyword>
<dbReference type="InterPro" id="IPR029057">
    <property type="entry name" value="PRTase-like"/>
</dbReference>
<reference evidence="1 2" key="1">
    <citation type="journal article" date="2011" name="Genome Biol. Evol.">
        <title>Comparative whole genome sequence analysis of the carcinogenic bacterial model pathogen Helicobacter felis.</title>
        <authorList>
            <person name="Arnold I.C."/>
            <person name="Zigova Z."/>
            <person name="Holden M."/>
            <person name="Lawley T.D."/>
            <person name="Rad R."/>
            <person name="Dougan G."/>
            <person name="Falkow S."/>
            <person name="Bentley S.D."/>
            <person name="Muller A."/>
        </authorList>
    </citation>
    <scope>NUCLEOTIDE SEQUENCE [LARGE SCALE GENOMIC DNA]</scope>
    <source>
        <strain evidence="2">ATCC 49179 / CCUG 28539 / NCTC 12436 / CS1</strain>
    </source>
</reference>
<dbReference type="KEGG" id="hfe:HFELIS_02230"/>
<dbReference type="STRING" id="936155.HFELIS_02230"/>
<name>E7AD42_HELFC</name>
<dbReference type="HOGENOM" id="CLU_072544_0_0_7"/>
<dbReference type="eggNOG" id="COG1040">
    <property type="taxonomic scope" value="Bacteria"/>
</dbReference>
<dbReference type="GO" id="GO:0016757">
    <property type="term" value="F:glycosyltransferase activity"/>
    <property type="evidence" value="ECO:0007669"/>
    <property type="project" value="UniProtKB-KW"/>
</dbReference>
<accession>E7AD42</accession>
<dbReference type="GeneID" id="36134873"/>
<gene>
    <name evidence="1" type="ordered locus">Hfelis_02230</name>
</gene>
<dbReference type="SUPFAM" id="SSF53271">
    <property type="entry name" value="PRTase-like"/>
    <property type="match status" value="1"/>
</dbReference>
<dbReference type="EMBL" id="FQ670179">
    <property type="protein sequence ID" value="CBY82307.1"/>
    <property type="molecule type" value="Genomic_DNA"/>
</dbReference>
<proteinExistence type="predicted"/>
<evidence type="ECO:0000313" key="1">
    <source>
        <dbReference type="EMBL" id="CBY82307.1"/>
    </source>
</evidence>
<evidence type="ECO:0000313" key="2">
    <source>
        <dbReference type="Proteomes" id="UP000007934"/>
    </source>
</evidence>
<dbReference type="OrthoDB" id="5342812at2"/>
<keyword evidence="1" id="KW-0328">Glycosyltransferase</keyword>
<sequence>MRCVLCESWTRPFNLVCARCDPLLEPQILVREVEGIAIYGFYLYEEIEMLLKSKYYDIGSRILILLARKAGHTFEQEIKPSLQLPSKLQGIAIDDMPKRAYAHSAVILKGFCQASKLSALYNQLRATKNITYAGKSRDFRQNHPKGFTFKGVRGDYFLVDDIFTTGTTMQQAIVTLEKAEARVHFGVVLAHAKH</sequence>
<keyword evidence="2" id="KW-1185">Reference proteome</keyword>
<dbReference type="RefSeq" id="WP_013468679.1">
    <property type="nucleotide sequence ID" value="NC_014810.2"/>
</dbReference>
<dbReference type="InterPro" id="IPR000836">
    <property type="entry name" value="PRTase_dom"/>
</dbReference>
<dbReference type="Gene3D" id="3.40.50.2020">
    <property type="match status" value="1"/>
</dbReference>
<protein>
    <submittedName>
        <fullName evidence="1">Purine/pyrimidine phosphoribosyltransferase</fullName>
    </submittedName>
</protein>
<dbReference type="Proteomes" id="UP000007934">
    <property type="component" value="Chromosome"/>
</dbReference>
<dbReference type="CDD" id="cd06223">
    <property type="entry name" value="PRTases_typeI"/>
    <property type="match status" value="1"/>
</dbReference>
<organism evidence="1 2">
    <name type="scientific">Helicobacter felis (strain ATCC 49179 / CCUG 28539 / NCTC 12436 / CS1)</name>
    <dbReference type="NCBI Taxonomy" id="936155"/>
    <lineage>
        <taxon>Bacteria</taxon>
        <taxon>Pseudomonadati</taxon>
        <taxon>Campylobacterota</taxon>
        <taxon>Epsilonproteobacteria</taxon>
        <taxon>Campylobacterales</taxon>
        <taxon>Helicobacteraceae</taxon>
        <taxon>Helicobacter</taxon>
    </lineage>
</organism>
<dbReference type="AlphaFoldDB" id="E7AD42"/>